<protein>
    <submittedName>
        <fullName evidence="2">Uncharacterized protein</fullName>
    </submittedName>
</protein>
<sequence length="231" mass="24970">SGFLRSRREKAKTKKVKKKKDSTDTNSNKEEKISDNEEKEENVKSENSAVVAQVSKSPSLIAPTATPEVDEDGYSVQPSEPKWETLTNSEKGGFYSSSDSDSDDNERDRKIHVEIKPLNNGTAPISASVDELRATVENLSLSPLGGALSMKGRRVFGAADDESRMKRSKSLSQPFGEGEKRVCGADLQGNPPSFQHHHPQSPAASNASTPTTTHPYAPLQSPTLSASNSSQ</sequence>
<keyword evidence="3" id="KW-1185">Reference proteome</keyword>
<accession>A0A1B0DD14</accession>
<feature type="compositionally biased region" description="Polar residues" evidence="1">
    <location>
        <begin position="220"/>
        <end position="231"/>
    </location>
</feature>
<reference evidence="2" key="1">
    <citation type="submission" date="2022-08" db="UniProtKB">
        <authorList>
            <consortium name="EnsemblMetazoa"/>
        </authorList>
    </citation>
    <scope>IDENTIFICATION</scope>
    <source>
        <strain evidence="2">Israel</strain>
    </source>
</reference>
<dbReference type="AlphaFoldDB" id="A0A1B0DD14"/>
<feature type="compositionally biased region" description="Basic and acidic residues" evidence="1">
    <location>
        <begin position="21"/>
        <end position="44"/>
    </location>
</feature>
<feature type="region of interest" description="Disordered" evidence="1">
    <location>
        <begin position="158"/>
        <end position="231"/>
    </location>
</feature>
<proteinExistence type="predicted"/>
<dbReference type="EMBL" id="AJVK01031543">
    <property type="status" value="NOT_ANNOTATED_CDS"/>
    <property type="molecule type" value="Genomic_DNA"/>
</dbReference>
<evidence type="ECO:0000256" key="1">
    <source>
        <dbReference type="SAM" id="MobiDB-lite"/>
    </source>
</evidence>
<evidence type="ECO:0000313" key="3">
    <source>
        <dbReference type="Proteomes" id="UP000092462"/>
    </source>
</evidence>
<dbReference type="Proteomes" id="UP000092462">
    <property type="component" value="Unassembled WGS sequence"/>
</dbReference>
<name>A0A1B0DD14_PHLPP</name>
<organism evidence="2 3">
    <name type="scientific">Phlebotomus papatasi</name>
    <name type="common">Sandfly</name>
    <dbReference type="NCBI Taxonomy" id="29031"/>
    <lineage>
        <taxon>Eukaryota</taxon>
        <taxon>Metazoa</taxon>
        <taxon>Ecdysozoa</taxon>
        <taxon>Arthropoda</taxon>
        <taxon>Hexapoda</taxon>
        <taxon>Insecta</taxon>
        <taxon>Pterygota</taxon>
        <taxon>Neoptera</taxon>
        <taxon>Endopterygota</taxon>
        <taxon>Diptera</taxon>
        <taxon>Nematocera</taxon>
        <taxon>Psychodoidea</taxon>
        <taxon>Psychodidae</taxon>
        <taxon>Phlebotomus</taxon>
        <taxon>Phlebotomus</taxon>
    </lineage>
</organism>
<feature type="compositionally biased region" description="Low complexity" evidence="1">
    <location>
        <begin position="200"/>
        <end position="213"/>
    </location>
</feature>
<dbReference type="VEuPathDB" id="VectorBase:PPAI005785"/>
<dbReference type="EMBL" id="AJVK01031542">
    <property type="status" value="NOT_ANNOTATED_CDS"/>
    <property type="molecule type" value="Genomic_DNA"/>
</dbReference>
<dbReference type="EnsemblMetazoa" id="PPAI005785-RA">
    <property type="protein sequence ID" value="PPAI005785-PA"/>
    <property type="gene ID" value="PPAI005785"/>
</dbReference>
<dbReference type="VEuPathDB" id="VectorBase:PPAPM1_006529"/>
<feature type="region of interest" description="Disordered" evidence="1">
    <location>
        <begin position="1"/>
        <end position="109"/>
    </location>
</feature>
<evidence type="ECO:0000313" key="2">
    <source>
        <dbReference type="EnsemblMetazoa" id="PPAI005785-PA"/>
    </source>
</evidence>
<feature type="compositionally biased region" description="Basic residues" evidence="1">
    <location>
        <begin position="1"/>
        <end position="20"/>
    </location>
</feature>